<dbReference type="InterPro" id="IPR014833">
    <property type="entry name" value="TnsA_N"/>
</dbReference>
<feature type="domain" description="TnsA endonuclease C-terminal" evidence="1">
    <location>
        <begin position="167"/>
        <end position="248"/>
    </location>
</feature>
<evidence type="ECO:0000313" key="6">
    <source>
        <dbReference type="Proteomes" id="UP000192478"/>
    </source>
</evidence>
<dbReference type="InterPro" id="IPR011856">
    <property type="entry name" value="tRNA_endonuc-like_dom_sf"/>
</dbReference>
<evidence type="ECO:0000313" key="4">
    <source>
        <dbReference type="EMBL" id="ARE89417.1"/>
    </source>
</evidence>
<dbReference type="RefSeq" id="WP_070964123.1">
    <property type="nucleotide sequence ID" value="NZ_CP017603.1"/>
</dbReference>
<protein>
    <submittedName>
        <fullName evidence="4">Transposon Tn7 transposition protein TnsA</fullName>
    </submittedName>
</protein>
<reference evidence="3 5" key="1">
    <citation type="submission" date="2016-10" db="EMBL/GenBank/DDBJ databases">
        <title>Complete Genome Sequence of Acetogen Clostridium formicoaceticum ATCC 27076.</title>
        <authorList>
            <person name="Bao T."/>
            <person name="Cheng C."/>
            <person name="Zhao J."/>
            <person name="Yang S.-T."/>
            <person name="Wang J."/>
            <person name="Wang M."/>
        </authorList>
    </citation>
    <scope>NUCLEOTIDE SEQUENCE [LARGE SCALE GENOMIC DNA]</scope>
    <source>
        <strain evidence="3 5">ATCC 27076</strain>
    </source>
</reference>
<evidence type="ECO:0000313" key="5">
    <source>
        <dbReference type="Proteomes" id="UP000177894"/>
    </source>
</evidence>
<dbReference type="GO" id="GO:0003676">
    <property type="term" value="F:nucleic acid binding"/>
    <property type="evidence" value="ECO:0007669"/>
    <property type="project" value="InterPro"/>
</dbReference>
<dbReference type="CDD" id="cd22362">
    <property type="entry name" value="TnsA_endonuclease-like"/>
    <property type="match status" value="1"/>
</dbReference>
<dbReference type="Pfam" id="PF08722">
    <property type="entry name" value="Tn7_TnsA-like_N"/>
    <property type="match status" value="1"/>
</dbReference>
<dbReference type="Gene3D" id="3.40.1350.10">
    <property type="match status" value="1"/>
</dbReference>
<organism evidence="4 6">
    <name type="scientific">Clostridium formicaceticum</name>
    <dbReference type="NCBI Taxonomy" id="1497"/>
    <lineage>
        <taxon>Bacteria</taxon>
        <taxon>Bacillati</taxon>
        <taxon>Bacillota</taxon>
        <taxon>Clostridia</taxon>
        <taxon>Eubacteriales</taxon>
        <taxon>Clostridiaceae</taxon>
        <taxon>Clostridium</taxon>
    </lineage>
</organism>
<dbReference type="SUPFAM" id="SSF52980">
    <property type="entry name" value="Restriction endonuclease-like"/>
    <property type="match status" value="1"/>
</dbReference>
<proteinExistence type="predicted"/>
<dbReference type="Proteomes" id="UP000192478">
    <property type="component" value="Chromosome"/>
</dbReference>
<dbReference type="AlphaFoldDB" id="A0AAC9RPQ2"/>
<feature type="domain" description="TnsA endonuclease N-terminal" evidence="2">
    <location>
        <begin position="68"/>
        <end position="162"/>
    </location>
</feature>
<gene>
    <name evidence="4" type="primary">tnsA_2</name>
    <name evidence="3" type="ORF">BJL90_02915</name>
    <name evidence="4" type="ORF">CLFO_38240</name>
</gene>
<sequence>MARQKSDKYKLIEGRGVGAYNQYKPWLKVHEFGAHSRVHRIKGWKTGRIHQLMSDLELYYFLIIQWEDKVIDIREQFPLLPIEQTILLANEMGIRHPAEKNKIGKEYVMTTDFLITIQDNNNFKNIVRTVKAKKDFDKQRTREKLLIEKQYFQHKKIDWGIVLDIHIDKIKAQNLYSIYNYYDWNQRNLISDYQLLKYINDFKMILNDNNNIVIESTLQFERMNSLKDGEGLSFLKYLILHKKVQVDMNKLFNYSNMKVFDNDIIETKTNV</sequence>
<dbReference type="EMBL" id="CP020559">
    <property type="protein sequence ID" value="ARE89417.1"/>
    <property type="molecule type" value="Genomic_DNA"/>
</dbReference>
<name>A0AAC9RPQ2_9CLOT</name>
<dbReference type="KEGG" id="cfm:BJL90_02915"/>
<keyword evidence="5" id="KW-1185">Reference proteome</keyword>
<evidence type="ECO:0000313" key="3">
    <source>
        <dbReference type="EMBL" id="AOY75002.1"/>
    </source>
</evidence>
<accession>A0AAC9RPQ2</accession>
<dbReference type="InterPro" id="IPR036388">
    <property type="entry name" value="WH-like_DNA-bd_sf"/>
</dbReference>
<dbReference type="EMBL" id="CP017603">
    <property type="protein sequence ID" value="AOY75002.1"/>
    <property type="molecule type" value="Genomic_DNA"/>
</dbReference>
<reference evidence="4 6" key="2">
    <citation type="submission" date="2017-03" db="EMBL/GenBank/DDBJ databases">
        <title>Complete sequence of Clostridium formicaceticum DSM 92.</title>
        <authorList>
            <person name="Poehlein A."/>
            <person name="Karl M."/>
            <person name="Bengelsdorf F.R."/>
            <person name="Duerre P."/>
            <person name="Daniel R."/>
        </authorList>
    </citation>
    <scope>NUCLEOTIDE SEQUENCE [LARGE SCALE GENOMIC DNA]</scope>
    <source>
        <strain evidence="4 6">DSM 92</strain>
    </source>
</reference>
<evidence type="ECO:0000259" key="2">
    <source>
        <dbReference type="Pfam" id="PF08722"/>
    </source>
</evidence>
<evidence type="ECO:0000259" key="1">
    <source>
        <dbReference type="Pfam" id="PF08721"/>
    </source>
</evidence>
<dbReference type="Pfam" id="PF08721">
    <property type="entry name" value="Tn7_Tnp_TnsA_C"/>
    <property type="match status" value="1"/>
</dbReference>
<dbReference type="Gene3D" id="1.10.10.10">
    <property type="entry name" value="Winged helix-like DNA-binding domain superfamily/Winged helix DNA-binding domain"/>
    <property type="match status" value="1"/>
</dbReference>
<dbReference type="InterPro" id="IPR011335">
    <property type="entry name" value="Restrct_endonuc-II-like"/>
</dbReference>
<dbReference type="Proteomes" id="UP000177894">
    <property type="component" value="Chromosome"/>
</dbReference>
<dbReference type="InterPro" id="IPR014832">
    <property type="entry name" value="TnsA_C"/>
</dbReference>